<feature type="region of interest" description="Disordered" evidence="1">
    <location>
        <begin position="62"/>
        <end position="106"/>
    </location>
</feature>
<dbReference type="AlphaFoldDB" id="A0A9W7D4H1"/>
<evidence type="ECO:0000313" key="3">
    <source>
        <dbReference type="Proteomes" id="UP001165121"/>
    </source>
</evidence>
<protein>
    <submittedName>
        <fullName evidence="2">Unnamed protein product</fullName>
    </submittedName>
</protein>
<reference evidence="2" key="1">
    <citation type="submission" date="2023-04" db="EMBL/GenBank/DDBJ databases">
        <title>Phytophthora fragariaefolia NBRC 109709.</title>
        <authorList>
            <person name="Ichikawa N."/>
            <person name="Sato H."/>
            <person name="Tonouchi N."/>
        </authorList>
    </citation>
    <scope>NUCLEOTIDE SEQUENCE</scope>
    <source>
        <strain evidence="2">NBRC 109709</strain>
    </source>
</reference>
<sequence length="106" mass="11012">MQAHWDSNHLVVVSRDGDTLSLDGFAHHSESILLQLSASDIQSLSSGRKSLSVALPHRVLVHDQSTSSAPIATTTRRGTSTSSTSKASATKATSTTTSSTSTTTSA</sequence>
<name>A0A9W7D4H1_9STRA</name>
<dbReference type="EMBL" id="BSXT01002802">
    <property type="protein sequence ID" value="GMF51016.1"/>
    <property type="molecule type" value="Genomic_DNA"/>
</dbReference>
<evidence type="ECO:0000313" key="2">
    <source>
        <dbReference type="EMBL" id="GMF51016.1"/>
    </source>
</evidence>
<proteinExistence type="predicted"/>
<accession>A0A9W7D4H1</accession>
<comment type="caution">
    <text evidence="2">The sequence shown here is derived from an EMBL/GenBank/DDBJ whole genome shotgun (WGS) entry which is preliminary data.</text>
</comment>
<feature type="compositionally biased region" description="Low complexity" evidence="1">
    <location>
        <begin position="72"/>
        <end position="106"/>
    </location>
</feature>
<dbReference type="Proteomes" id="UP001165121">
    <property type="component" value="Unassembled WGS sequence"/>
</dbReference>
<gene>
    <name evidence="2" type="ORF">Pfra01_002050400</name>
</gene>
<organism evidence="2 3">
    <name type="scientific">Phytophthora fragariaefolia</name>
    <dbReference type="NCBI Taxonomy" id="1490495"/>
    <lineage>
        <taxon>Eukaryota</taxon>
        <taxon>Sar</taxon>
        <taxon>Stramenopiles</taxon>
        <taxon>Oomycota</taxon>
        <taxon>Peronosporomycetes</taxon>
        <taxon>Peronosporales</taxon>
        <taxon>Peronosporaceae</taxon>
        <taxon>Phytophthora</taxon>
    </lineage>
</organism>
<keyword evidence="3" id="KW-1185">Reference proteome</keyword>
<evidence type="ECO:0000256" key="1">
    <source>
        <dbReference type="SAM" id="MobiDB-lite"/>
    </source>
</evidence>